<accession>A0A4Y2C1F8</accession>
<evidence type="ECO:0008006" key="4">
    <source>
        <dbReference type="Google" id="ProtNLM"/>
    </source>
</evidence>
<dbReference type="OrthoDB" id="3598277at2759"/>
<dbReference type="EMBL" id="BGPR01000137">
    <property type="protein sequence ID" value="GBL98168.1"/>
    <property type="molecule type" value="Genomic_DNA"/>
</dbReference>
<dbReference type="Proteomes" id="UP000499080">
    <property type="component" value="Unassembled WGS sequence"/>
</dbReference>
<protein>
    <recommendedName>
        <fullName evidence="4">Reverse transcriptase domain-containing protein</fullName>
    </recommendedName>
</protein>
<dbReference type="AlphaFoldDB" id="A0A4Y2C1F8"/>
<comment type="caution">
    <text evidence="2">The sequence shown here is derived from an EMBL/GenBank/DDBJ whole genome shotgun (WGS) entry which is preliminary data.</text>
</comment>
<feature type="region of interest" description="Disordered" evidence="1">
    <location>
        <begin position="215"/>
        <end position="234"/>
    </location>
</feature>
<organism evidence="2 3">
    <name type="scientific">Araneus ventricosus</name>
    <name type="common">Orbweaver spider</name>
    <name type="synonym">Epeira ventricosa</name>
    <dbReference type="NCBI Taxonomy" id="182803"/>
    <lineage>
        <taxon>Eukaryota</taxon>
        <taxon>Metazoa</taxon>
        <taxon>Ecdysozoa</taxon>
        <taxon>Arthropoda</taxon>
        <taxon>Chelicerata</taxon>
        <taxon>Arachnida</taxon>
        <taxon>Araneae</taxon>
        <taxon>Araneomorphae</taxon>
        <taxon>Entelegynae</taxon>
        <taxon>Araneoidea</taxon>
        <taxon>Araneidae</taxon>
        <taxon>Araneus</taxon>
    </lineage>
</organism>
<reference evidence="2 3" key="1">
    <citation type="journal article" date="2019" name="Sci. Rep.">
        <title>Orb-weaving spider Araneus ventricosus genome elucidates the spidroin gene catalogue.</title>
        <authorList>
            <person name="Kono N."/>
            <person name="Nakamura H."/>
            <person name="Ohtoshi R."/>
            <person name="Moran D.A.P."/>
            <person name="Shinohara A."/>
            <person name="Yoshida Y."/>
            <person name="Fujiwara M."/>
            <person name="Mori M."/>
            <person name="Tomita M."/>
            <person name="Arakawa K."/>
        </authorList>
    </citation>
    <scope>NUCLEOTIDE SEQUENCE [LARGE SCALE GENOMIC DNA]</scope>
</reference>
<name>A0A4Y2C1F8_ARAVE</name>
<evidence type="ECO:0000256" key="1">
    <source>
        <dbReference type="SAM" id="MobiDB-lite"/>
    </source>
</evidence>
<evidence type="ECO:0000313" key="3">
    <source>
        <dbReference type="Proteomes" id="UP000499080"/>
    </source>
</evidence>
<dbReference type="PANTHER" id="PTHR33481">
    <property type="entry name" value="REVERSE TRANSCRIPTASE"/>
    <property type="match status" value="1"/>
</dbReference>
<gene>
    <name evidence="2" type="ORF">AVEN_268259_1</name>
</gene>
<keyword evidence="3" id="KW-1185">Reference proteome</keyword>
<proteinExistence type="predicted"/>
<dbReference type="PANTHER" id="PTHR33481:SF1">
    <property type="entry name" value="ENDONUCLEASE_EXONUCLEASE_PHOSPHATASE DOMAIN-CONTAINING PROTEIN-RELATED"/>
    <property type="match status" value="1"/>
</dbReference>
<evidence type="ECO:0000313" key="2">
    <source>
        <dbReference type="EMBL" id="GBL98168.1"/>
    </source>
</evidence>
<sequence>MRFIQRQLQTAVSNMTDWASKNGFLFSPHKTVCMHFCRRRGLHLDPEFQLNGSPIPIVQETKFLGIVFDTKLAFRSHTKHLKTKCIQTLNIMKVLSNTSWCADKVSLMIIYRSLVRSKLDYRVPVYGSAAKSTLKMLDSVHQQGLRIATGAFRTTPIPSLHVTSGELSLKLRRYRPSLSYFHKINSDESHPQHYTVINPVLGSLFSVRPGPYRGGGEIGPRQWRRQNGGAKMTI</sequence>